<dbReference type="GO" id="GO:0044718">
    <property type="term" value="P:siderophore transmembrane transport"/>
    <property type="evidence" value="ECO:0007669"/>
    <property type="project" value="TreeGrafter"/>
</dbReference>
<dbReference type="PROSITE" id="PS00430">
    <property type="entry name" value="TONB_DEPENDENT_REC_1"/>
    <property type="match status" value="1"/>
</dbReference>
<evidence type="ECO:0000259" key="15">
    <source>
        <dbReference type="Pfam" id="PF07715"/>
    </source>
</evidence>
<evidence type="ECO:0000256" key="2">
    <source>
        <dbReference type="ARBA" id="ARBA00022448"/>
    </source>
</evidence>
<evidence type="ECO:0000256" key="3">
    <source>
        <dbReference type="ARBA" id="ARBA00022452"/>
    </source>
</evidence>
<dbReference type="RefSeq" id="WP_179254000.1">
    <property type="nucleotide sequence ID" value="NZ_JACBIV010000055.1"/>
</dbReference>
<keyword evidence="3 10" id="KW-1134">Transmembrane beta strand</keyword>
<dbReference type="EMBL" id="JACNYO010000063">
    <property type="protein sequence ID" value="MBC3215839.1"/>
    <property type="molecule type" value="Genomic_DNA"/>
</dbReference>
<evidence type="ECO:0000256" key="10">
    <source>
        <dbReference type="PROSITE-ProRule" id="PRU01360"/>
    </source>
</evidence>
<sequence>MEKSNYPALSAFILASFSYHAALAASQDTMVVTASGFQQRIEDSAASISVIPRQQIEDKAYRDVTDALKDVPGVVVTGGASSSDISIRGMSSKYTLILVDGKRINTRGTRPNKDNAGIEQGWLPPLQAIERIEVVRGPMSSLYGSDAMGGVINIITRKTSTTTWSGSLHSDATFQENSHSGDLFQSNAYASGPLVEGLLGLRLNGLLSRRAEDRLRYGYGEQRMRSGTAVFSLTPNDKHQFDLEMGRSLQDRNNTPGMSWPAESCRNGHCQPNTRSEERFQRTHFTLSHNGYGDFGNINSYLQREETHNPGRRIRLHNTEFNSQIQFDLASHLLSLGGQYRYEDLHDEGNLLQTADNPNQLTRWSWALFAEDEWALTNDFTLTAGIRMERDQNYGTHWTPRAYGVWHLTQQWTIKGGVSGGYRSPDLRQSSASWGQITGGFGRPSIIIGNPALKPEKSLSEEVAIIWDSLAGLNASITLFNTDFKDKITEVHICDSSGTEATCSIGNTPYFFISDRVNVDKATMRGAEVTLGWDISQRWHLTANYTYTESEQKSGPQQGNPLNQMPKHMFNTLLNWQATQDVSLWSRLNLRSKTSDYLSRTTMSKGTPSYAFVDTGFSYRANGNLTIGGGVYNILDKTVDYEHYNTTLDGRRYTVGMTYNF</sequence>
<dbReference type="Proteomes" id="UP000659084">
    <property type="component" value="Unassembled WGS sequence"/>
</dbReference>
<organism evidence="16 17">
    <name type="scientific">Serratia fonticola</name>
    <dbReference type="NCBI Taxonomy" id="47917"/>
    <lineage>
        <taxon>Bacteria</taxon>
        <taxon>Pseudomonadati</taxon>
        <taxon>Pseudomonadota</taxon>
        <taxon>Gammaproteobacteria</taxon>
        <taxon>Enterobacterales</taxon>
        <taxon>Yersiniaceae</taxon>
        <taxon>Serratia</taxon>
    </lineage>
</organism>
<dbReference type="Pfam" id="PF07715">
    <property type="entry name" value="Plug"/>
    <property type="match status" value="1"/>
</dbReference>
<dbReference type="InterPro" id="IPR039426">
    <property type="entry name" value="TonB-dep_rcpt-like"/>
</dbReference>
<keyword evidence="2 10" id="KW-0813">Transport</keyword>
<evidence type="ECO:0000256" key="11">
    <source>
        <dbReference type="PROSITE-ProRule" id="PRU10143"/>
    </source>
</evidence>
<evidence type="ECO:0000256" key="13">
    <source>
        <dbReference type="SAM" id="SignalP"/>
    </source>
</evidence>
<evidence type="ECO:0000256" key="8">
    <source>
        <dbReference type="ARBA" id="ARBA00023136"/>
    </source>
</evidence>
<dbReference type="PANTHER" id="PTHR30069:SF53">
    <property type="entry name" value="COLICIN I RECEPTOR-RELATED"/>
    <property type="match status" value="1"/>
</dbReference>
<keyword evidence="4 10" id="KW-0812">Transmembrane</keyword>
<proteinExistence type="inferred from homology"/>
<dbReference type="GO" id="GO:0015344">
    <property type="term" value="F:siderophore uptake transmembrane transporter activity"/>
    <property type="evidence" value="ECO:0007669"/>
    <property type="project" value="TreeGrafter"/>
</dbReference>
<keyword evidence="9 10" id="KW-0998">Cell outer membrane</keyword>
<name>A0AAW3WXU5_SERFO</name>
<dbReference type="Gene3D" id="2.170.130.10">
    <property type="entry name" value="TonB-dependent receptor, plug domain"/>
    <property type="match status" value="1"/>
</dbReference>
<feature type="short sequence motif" description="TonB box" evidence="11">
    <location>
        <begin position="29"/>
        <end position="35"/>
    </location>
</feature>
<evidence type="ECO:0000256" key="12">
    <source>
        <dbReference type="RuleBase" id="RU003357"/>
    </source>
</evidence>
<dbReference type="AlphaFoldDB" id="A0AAW3WXU5"/>
<dbReference type="InterPro" id="IPR012910">
    <property type="entry name" value="Plug_dom"/>
</dbReference>
<dbReference type="SUPFAM" id="SSF56935">
    <property type="entry name" value="Porins"/>
    <property type="match status" value="1"/>
</dbReference>
<dbReference type="Gene3D" id="2.40.170.20">
    <property type="entry name" value="TonB-dependent receptor, beta-barrel domain"/>
    <property type="match status" value="1"/>
</dbReference>
<keyword evidence="7 11" id="KW-0798">TonB box</keyword>
<evidence type="ECO:0000259" key="14">
    <source>
        <dbReference type="Pfam" id="PF00593"/>
    </source>
</evidence>
<comment type="similarity">
    <text evidence="10 12">Belongs to the TonB-dependent receptor family.</text>
</comment>
<evidence type="ECO:0000256" key="6">
    <source>
        <dbReference type="ARBA" id="ARBA00023065"/>
    </source>
</evidence>
<keyword evidence="8 10" id="KW-0472">Membrane</keyword>
<comment type="caution">
    <text evidence="16">The sequence shown here is derived from an EMBL/GenBank/DDBJ whole genome shotgun (WGS) entry which is preliminary data.</text>
</comment>
<dbReference type="InterPro" id="IPR010916">
    <property type="entry name" value="TonB_box_CS"/>
</dbReference>
<dbReference type="InterPro" id="IPR036942">
    <property type="entry name" value="Beta-barrel_TonB_sf"/>
</dbReference>
<dbReference type="Pfam" id="PF00593">
    <property type="entry name" value="TonB_dep_Rec_b-barrel"/>
    <property type="match status" value="1"/>
</dbReference>
<keyword evidence="5 13" id="KW-0732">Signal</keyword>
<evidence type="ECO:0000256" key="9">
    <source>
        <dbReference type="ARBA" id="ARBA00023237"/>
    </source>
</evidence>
<dbReference type="InterPro" id="IPR000531">
    <property type="entry name" value="Beta-barrel_TonB"/>
</dbReference>
<accession>A0AAW3WXU5</accession>
<dbReference type="PANTHER" id="PTHR30069">
    <property type="entry name" value="TONB-DEPENDENT OUTER MEMBRANE RECEPTOR"/>
    <property type="match status" value="1"/>
</dbReference>
<comment type="subcellular location">
    <subcellularLocation>
        <location evidence="1 10">Cell outer membrane</location>
        <topology evidence="1 10">Multi-pass membrane protein</topology>
    </subcellularLocation>
</comment>
<protein>
    <submittedName>
        <fullName evidence="16">Ligand-gated channel protein</fullName>
    </submittedName>
</protein>
<dbReference type="NCBIfam" id="NF010038">
    <property type="entry name" value="PRK13513.1"/>
    <property type="match status" value="1"/>
</dbReference>
<evidence type="ECO:0000256" key="4">
    <source>
        <dbReference type="ARBA" id="ARBA00022692"/>
    </source>
</evidence>
<feature type="chain" id="PRO_5043520557" evidence="13">
    <location>
        <begin position="22"/>
        <end position="661"/>
    </location>
</feature>
<reference evidence="16" key="1">
    <citation type="submission" date="2020-08" db="EMBL/GenBank/DDBJ databases">
        <title>Food and environmental bacterial isolates.</title>
        <authorList>
            <person name="Richter L."/>
            <person name="Du Plessis E.M."/>
            <person name="Duvenage S."/>
            <person name="Allam M."/>
            <person name="Korsten L."/>
        </authorList>
    </citation>
    <scope>NUCLEOTIDE SEQUENCE</scope>
    <source>
        <strain evidence="16">UPMP2127</strain>
    </source>
</reference>
<gene>
    <name evidence="16" type="ORF">H8J20_27330</name>
</gene>
<feature type="domain" description="TonB-dependent receptor-like beta-barrel" evidence="14">
    <location>
        <begin position="215"/>
        <end position="634"/>
    </location>
</feature>
<evidence type="ECO:0000313" key="16">
    <source>
        <dbReference type="EMBL" id="MBC3215839.1"/>
    </source>
</evidence>
<dbReference type="PROSITE" id="PS52016">
    <property type="entry name" value="TONB_DEPENDENT_REC_3"/>
    <property type="match status" value="1"/>
</dbReference>
<feature type="domain" description="TonB-dependent receptor plug" evidence="15">
    <location>
        <begin position="41"/>
        <end position="151"/>
    </location>
</feature>
<feature type="signal peptide" evidence="13">
    <location>
        <begin position="1"/>
        <end position="21"/>
    </location>
</feature>
<evidence type="ECO:0000313" key="17">
    <source>
        <dbReference type="Proteomes" id="UP000659084"/>
    </source>
</evidence>
<dbReference type="GO" id="GO:0009279">
    <property type="term" value="C:cell outer membrane"/>
    <property type="evidence" value="ECO:0007669"/>
    <property type="project" value="UniProtKB-SubCell"/>
</dbReference>
<dbReference type="CDD" id="cd01347">
    <property type="entry name" value="ligand_gated_channel"/>
    <property type="match status" value="1"/>
</dbReference>
<evidence type="ECO:0000256" key="7">
    <source>
        <dbReference type="ARBA" id="ARBA00023077"/>
    </source>
</evidence>
<evidence type="ECO:0000256" key="5">
    <source>
        <dbReference type="ARBA" id="ARBA00022729"/>
    </source>
</evidence>
<dbReference type="InterPro" id="IPR037066">
    <property type="entry name" value="Plug_dom_sf"/>
</dbReference>
<keyword evidence="6" id="KW-0406">Ion transport</keyword>
<evidence type="ECO:0000256" key="1">
    <source>
        <dbReference type="ARBA" id="ARBA00004571"/>
    </source>
</evidence>